<name>A0A3L6QRY6_PANMI</name>
<dbReference type="SMART" id="SM00488">
    <property type="entry name" value="DEXDc2"/>
    <property type="match status" value="1"/>
</dbReference>
<evidence type="ECO:0000256" key="5">
    <source>
        <dbReference type="ARBA" id="ARBA00022840"/>
    </source>
</evidence>
<feature type="region of interest" description="Disordered" evidence="9">
    <location>
        <begin position="1"/>
        <end position="26"/>
    </location>
</feature>
<keyword evidence="4" id="KW-0347">Helicase</keyword>
<evidence type="ECO:0000256" key="1">
    <source>
        <dbReference type="ARBA" id="ARBA00022723"/>
    </source>
</evidence>
<evidence type="ECO:0000256" key="2">
    <source>
        <dbReference type="ARBA" id="ARBA00022741"/>
    </source>
</evidence>
<keyword evidence="8" id="KW-0413">Isomerase</keyword>
<protein>
    <recommendedName>
        <fullName evidence="10">Helicase ATP-binding domain-containing protein</fullName>
    </recommendedName>
</protein>
<dbReference type="Pfam" id="PF06733">
    <property type="entry name" value="DEAD_2"/>
    <property type="match status" value="1"/>
</dbReference>
<dbReference type="InterPro" id="IPR010614">
    <property type="entry name" value="RAD3-like_helicase_DEAD"/>
</dbReference>
<proteinExistence type="predicted"/>
<dbReference type="InterPro" id="IPR002464">
    <property type="entry name" value="DNA/RNA_helicase_DEAH_CS"/>
</dbReference>
<dbReference type="FunFam" id="3.40.50.300:FF:001207">
    <property type="entry name" value="Fanconi anemia group J protein-like isoform E"/>
    <property type="match status" value="1"/>
</dbReference>
<dbReference type="InterPro" id="IPR045028">
    <property type="entry name" value="DinG/Rad3-like"/>
</dbReference>
<evidence type="ECO:0000256" key="6">
    <source>
        <dbReference type="ARBA" id="ARBA00023004"/>
    </source>
</evidence>
<dbReference type="STRING" id="4540.A0A3L6QRY6"/>
<evidence type="ECO:0000256" key="8">
    <source>
        <dbReference type="ARBA" id="ARBA00023235"/>
    </source>
</evidence>
<accession>A0A3L6QRY6</accession>
<evidence type="ECO:0000256" key="9">
    <source>
        <dbReference type="SAM" id="MobiDB-lite"/>
    </source>
</evidence>
<dbReference type="GO" id="GO:0005524">
    <property type="term" value="F:ATP binding"/>
    <property type="evidence" value="ECO:0007669"/>
    <property type="project" value="UniProtKB-KW"/>
</dbReference>
<dbReference type="Pfam" id="PF13307">
    <property type="entry name" value="Helicase_C_2"/>
    <property type="match status" value="2"/>
</dbReference>
<dbReference type="InterPro" id="IPR014013">
    <property type="entry name" value="Helic_SF1/SF2_ATP-bd_DinG/Rad3"/>
</dbReference>
<feature type="compositionally biased region" description="Acidic residues" evidence="9">
    <location>
        <begin position="1"/>
        <end position="10"/>
    </location>
</feature>
<dbReference type="GO" id="GO:0016818">
    <property type="term" value="F:hydrolase activity, acting on acid anhydrides, in phosphorus-containing anhydrides"/>
    <property type="evidence" value="ECO:0007669"/>
    <property type="project" value="InterPro"/>
</dbReference>
<dbReference type="PROSITE" id="PS00690">
    <property type="entry name" value="DEAH_ATP_HELICASE"/>
    <property type="match status" value="1"/>
</dbReference>
<dbReference type="GO" id="GO:0003678">
    <property type="term" value="F:DNA helicase activity"/>
    <property type="evidence" value="ECO:0007669"/>
    <property type="project" value="InterPro"/>
</dbReference>
<evidence type="ECO:0000313" key="12">
    <source>
        <dbReference type="Proteomes" id="UP000275267"/>
    </source>
</evidence>
<dbReference type="GO" id="GO:0005634">
    <property type="term" value="C:nucleus"/>
    <property type="evidence" value="ECO:0007669"/>
    <property type="project" value="TreeGrafter"/>
</dbReference>
<dbReference type="EMBL" id="PQIB02000011">
    <property type="protein sequence ID" value="RLM86299.1"/>
    <property type="molecule type" value="Genomic_DNA"/>
</dbReference>
<gene>
    <name evidence="11" type="ORF">C2845_PM04G23450</name>
</gene>
<dbReference type="GO" id="GO:0051536">
    <property type="term" value="F:iron-sulfur cluster binding"/>
    <property type="evidence" value="ECO:0007669"/>
    <property type="project" value="UniProtKB-KW"/>
</dbReference>
<keyword evidence="7" id="KW-0411">Iron-sulfur</keyword>
<keyword evidence="6" id="KW-0408">Iron</keyword>
<keyword evidence="5" id="KW-0067">ATP-binding</keyword>
<dbReference type="PANTHER" id="PTHR11472:SF47">
    <property type="entry name" value="FANCONI ANEMIA GROUP J PROTEIN"/>
    <property type="match status" value="1"/>
</dbReference>
<dbReference type="InterPro" id="IPR006554">
    <property type="entry name" value="Helicase-like_DEXD_c2"/>
</dbReference>
<dbReference type="GO" id="GO:1990918">
    <property type="term" value="P:double-strand break repair involved in meiotic recombination"/>
    <property type="evidence" value="ECO:0007669"/>
    <property type="project" value="TreeGrafter"/>
</dbReference>
<dbReference type="GO" id="GO:0046872">
    <property type="term" value="F:metal ion binding"/>
    <property type="evidence" value="ECO:0007669"/>
    <property type="project" value="UniProtKB-KW"/>
</dbReference>
<dbReference type="CDD" id="cd18788">
    <property type="entry name" value="SF2_C_XPD"/>
    <property type="match status" value="1"/>
</dbReference>
<evidence type="ECO:0000256" key="3">
    <source>
        <dbReference type="ARBA" id="ARBA00022801"/>
    </source>
</evidence>
<keyword evidence="12" id="KW-1185">Reference proteome</keyword>
<dbReference type="Proteomes" id="UP000275267">
    <property type="component" value="Unassembled WGS sequence"/>
</dbReference>
<sequence length="1335" mass="148217">MAGVDADADDFVSPSSSAPPAPRARADGGVYHVGGVPVEFPYKPYGTQLAFMGRVIATLDRARRQGQSHALLESPTGTGKSLSLLCSALAWQRHYPLRSPPTAPATAPDPFLHGGGFVADDTQPQATPVIPQKAAKKKNAPTIYYATRTHAQITQVVREYRKTSYRVRMAILASRKHYCVNKLACMSDNIDEQCKLLLDDNVQGSSCSEFKNAQKLSRHPSLQIGGCYEVHDIEDLVRVGQKVKGCPYFAAQHMAEAAQLVFCPYNYLISPIVRRAMDIDISGSIIILDEAHNIEDTARDAGSVDVDEESLYLLQAELQNLATDEAVAMIYQPLHDVIQGLMGWISEREDNLQNHEFGHPASYWTGEKAMKELERAGITPTHFSVLQECATKAVKAASDTESDGSHLSGGRAMTLESLFSSLSYFFANNGRNSCDYQLALQRFVKKEGKDEISSKCTMSLWCLNPAVVFREIADLTLSVILTSGTLSPMGSFASELGVQFEACLEAPHVINVDSQVFAAVLSSGPTRRKLNASYKTADNSSFQDELGTSLEEICRIVPGGALVFFPSYKLLDKLQVRWSQTGQWARLNAQKHVFVEPKGSTEELEPVLKGYYDIILGKAPVKKGRGGAKQIVKNRLTKNSSQESAKAGAALLAVCRGKVSEGIDFSDDNARVVVIVGIPFPNMYVSFLLFLSRDAMRFPMFRTNIDSTWIRNDVQVKLKKRYNDSFKSSKCLLSGSEWYCHQAFRALNQAAGRCIRHKSDYGGIILIDERYNEDRNLVYISKWLRNAIKKYDSFQDTIDGLQRFFQNAEEKIKIKDRDMFPKIKLESEALSSLSDKRKLPWPELSLSNHSALQKNQKVKTECLSQKVPNIDGVAADQRKVGMCYTSPEVSKILSRSSLLVKKEISPTPNSPRMAYQLPACKVQSDSEGVADTEANYEVKTEVINFEEDDFKPRYKMTILNPLEGRSPQSPPVEEISPVASPSNYSEVNISVGINNRNLSCLSTSAATPERATYRDCHETFINRSVNSHCEKKRRLRSPMSCCTYSDHSNSASKSHCRTDYAVNIMRGDLNRNAELCCKNMSMSRCENVELERNYRAEEVSEKMPTQNKLLISCIRCKTALGLEQDGLLVTCSQSSSSKFYLAFLLRHGLSTIGFPEDGFQASTSAEIELLECDASSLNQNIFGKFSSQGSCHSGVWSAKDGCVYKAVTCPFCFSENTCATILGVQVLATDKPNQQLVEKVLLFSERLDVKPEPSKRQASKTWRNSSNSISPPPVMDLESFAYKPLKKDPVPLNSRRSKYPKCSRINQDIAQVCLGGLEAKGLAKYLTSVFEDLNM</sequence>
<dbReference type="SUPFAM" id="SSF52540">
    <property type="entry name" value="P-loop containing nucleoside triphosphate hydrolases"/>
    <property type="match status" value="1"/>
</dbReference>
<evidence type="ECO:0000259" key="10">
    <source>
        <dbReference type="PROSITE" id="PS51193"/>
    </source>
</evidence>
<dbReference type="OrthoDB" id="19182at2759"/>
<dbReference type="InterPro" id="IPR027417">
    <property type="entry name" value="P-loop_NTPase"/>
</dbReference>
<dbReference type="PROSITE" id="PS51193">
    <property type="entry name" value="HELICASE_ATP_BIND_2"/>
    <property type="match status" value="1"/>
</dbReference>
<keyword evidence="3" id="KW-0378">Hydrolase</keyword>
<dbReference type="GO" id="GO:0006289">
    <property type="term" value="P:nucleotide-excision repair"/>
    <property type="evidence" value="ECO:0007669"/>
    <property type="project" value="TreeGrafter"/>
</dbReference>
<dbReference type="GO" id="GO:0003677">
    <property type="term" value="F:DNA binding"/>
    <property type="evidence" value="ECO:0007669"/>
    <property type="project" value="InterPro"/>
</dbReference>
<evidence type="ECO:0000313" key="11">
    <source>
        <dbReference type="EMBL" id="RLM86299.1"/>
    </source>
</evidence>
<dbReference type="InterPro" id="IPR006555">
    <property type="entry name" value="ATP-dep_Helicase_C"/>
</dbReference>
<keyword evidence="2" id="KW-0547">Nucleotide-binding</keyword>
<evidence type="ECO:0000256" key="7">
    <source>
        <dbReference type="ARBA" id="ARBA00023014"/>
    </source>
</evidence>
<dbReference type="Gene3D" id="3.40.50.300">
    <property type="entry name" value="P-loop containing nucleotide triphosphate hydrolases"/>
    <property type="match status" value="2"/>
</dbReference>
<evidence type="ECO:0000256" key="4">
    <source>
        <dbReference type="ARBA" id="ARBA00022806"/>
    </source>
</evidence>
<keyword evidence="1" id="KW-0479">Metal-binding</keyword>
<feature type="domain" description="Helicase ATP-binding" evidence="10">
    <location>
        <begin position="34"/>
        <end position="338"/>
    </location>
</feature>
<dbReference type="SMART" id="SM00491">
    <property type="entry name" value="HELICc2"/>
    <property type="match status" value="1"/>
</dbReference>
<dbReference type="PANTHER" id="PTHR11472">
    <property type="entry name" value="DNA REPAIR DEAD HELICASE RAD3/XP-D SUBFAMILY MEMBER"/>
    <property type="match status" value="1"/>
</dbReference>
<comment type="caution">
    <text evidence="11">The sequence shown here is derived from an EMBL/GenBank/DDBJ whole genome shotgun (WGS) entry which is preliminary data.</text>
</comment>
<reference evidence="12" key="1">
    <citation type="journal article" date="2019" name="Nat. Commun.">
        <title>The genome of broomcorn millet.</title>
        <authorList>
            <person name="Zou C."/>
            <person name="Miki D."/>
            <person name="Li D."/>
            <person name="Tang Q."/>
            <person name="Xiao L."/>
            <person name="Rajput S."/>
            <person name="Deng P."/>
            <person name="Jia W."/>
            <person name="Huang R."/>
            <person name="Zhang M."/>
            <person name="Sun Y."/>
            <person name="Hu J."/>
            <person name="Fu X."/>
            <person name="Schnable P.S."/>
            <person name="Li F."/>
            <person name="Zhang H."/>
            <person name="Feng B."/>
            <person name="Zhu X."/>
            <person name="Liu R."/>
            <person name="Schnable J.C."/>
            <person name="Zhu J.-K."/>
            <person name="Zhang H."/>
        </authorList>
    </citation>
    <scope>NUCLEOTIDE SEQUENCE [LARGE SCALE GENOMIC DNA]</scope>
</reference>
<organism evidence="11 12">
    <name type="scientific">Panicum miliaceum</name>
    <name type="common">Proso millet</name>
    <name type="synonym">Broomcorn millet</name>
    <dbReference type="NCBI Taxonomy" id="4540"/>
    <lineage>
        <taxon>Eukaryota</taxon>
        <taxon>Viridiplantae</taxon>
        <taxon>Streptophyta</taxon>
        <taxon>Embryophyta</taxon>
        <taxon>Tracheophyta</taxon>
        <taxon>Spermatophyta</taxon>
        <taxon>Magnoliopsida</taxon>
        <taxon>Liliopsida</taxon>
        <taxon>Poales</taxon>
        <taxon>Poaceae</taxon>
        <taxon>PACMAD clade</taxon>
        <taxon>Panicoideae</taxon>
        <taxon>Panicodae</taxon>
        <taxon>Paniceae</taxon>
        <taxon>Panicinae</taxon>
        <taxon>Panicum</taxon>
        <taxon>Panicum sect. Panicum</taxon>
    </lineage>
</organism>